<evidence type="ECO:0000256" key="1">
    <source>
        <dbReference type="ARBA" id="ARBA00023015"/>
    </source>
</evidence>
<name>A0A545AV19_9ACTN</name>
<keyword evidence="2" id="KW-0238">DNA-binding</keyword>
<dbReference type="SMART" id="SM00342">
    <property type="entry name" value="HTH_ARAC"/>
    <property type="match status" value="1"/>
</dbReference>
<comment type="caution">
    <text evidence="5">The sequence shown here is derived from an EMBL/GenBank/DDBJ whole genome shotgun (WGS) entry which is preliminary data.</text>
</comment>
<dbReference type="PROSITE" id="PS00041">
    <property type="entry name" value="HTH_ARAC_FAMILY_1"/>
    <property type="match status" value="1"/>
</dbReference>
<keyword evidence="1" id="KW-0805">Transcription regulation</keyword>
<gene>
    <name evidence="5" type="ORF">FL583_11710</name>
</gene>
<accession>A0A545AV19</accession>
<proteinExistence type="predicted"/>
<dbReference type="Pfam" id="PF12833">
    <property type="entry name" value="HTH_18"/>
    <property type="match status" value="1"/>
</dbReference>
<dbReference type="RefSeq" id="WP_142704603.1">
    <property type="nucleotide sequence ID" value="NZ_VIRS01000006.1"/>
</dbReference>
<dbReference type="PANTHER" id="PTHR46796">
    <property type="entry name" value="HTH-TYPE TRANSCRIPTIONAL ACTIVATOR RHAS-RELATED"/>
    <property type="match status" value="1"/>
</dbReference>
<evidence type="ECO:0000256" key="2">
    <source>
        <dbReference type="ARBA" id="ARBA00023125"/>
    </source>
</evidence>
<dbReference type="InParanoid" id="A0A545AV19"/>
<dbReference type="OrthoDB" id="5464689at2"/>
<evidence type="ECO:0000259" key="4">
    <source>
        <dbReference type="PROSITE" id="PS01124"/>
    </source>
</evidence>
<dbReference type="InterPro" id="IPR050204">
    <property type="entry name" value="AraC_XylS_family_regulators"/>
</dbReference>
<protein>
    <submittedName>
        <fullName evidence="5">Helix-turn-helix transcriptional regulator</fullName>
    </submittedName>
</protein>
<dbReference type="AlphaFoldDB" id="A0A545AV19"/>
<feature type="domain" description="HTH araC/xylS-type" evidence="4">
    <location>
        <begin position="218"/>
        <end position="319"/>
    </location>
</feature>
<dbReference type="GO" id="GO:0003700">
    <property type="term" value="F:DNA-binding transcription factor activity"/>
    <property type="evidence" value="ECO:0007669"/>
    <property type="project" value="InterPro"/>
</dbReference>
<keyword evidence="6" id="KW-1185">Reference proteome</keyword>
<dbReference type="InterPro" id="IPR018062">
    <property type="entry name" value="HTH_AraC-typ_CS"/>
</dbReference>
<evidence type="ECO:0000256" key="3">
    <source>
        <dbReference type="ARBA" id="ARBA00023163"/>
    </source>
</evidence>
<evidence type="ECO:0000313" key="6">
    <source>
        <dbReference type="Proteomes" id="UP000317982"/>
    </source>
</evidence>
<dbReference type="Proteomes" id="UP000317982">
    <property type="component" value="Unassembled WGS sequence"/>
</dbReference>
<dbReference type="InterPro" id="IPR009057">
    <property type="entry name" value="Homeodomain-like_sf"/>
</dbReference>
<sequence>MHAPQRSWFETTDPEQARAVMAAAYSDNQLRLHGSADNFHFVQGRSDLGGVHFDTLRISMTTQLVGDPIDSVMIGHIVGSQPQAFDIRSGADERRYVPGDVFFGIQPDEEYAITYHGIDVHAVGLDLSLLDQIVDEPAIEVVHRFSTQPLNVVRARTWQHVVDLLETALSVDAVAASSPLVLGSAGRLLAATMVALWDPDHGEQKPRDRPEATPHTVRRAVAFIEANPHVDVSVADIAQASHVGVRALQNAFRRHLDTTPMAYLRRVRLDRAHRDLLAGDPALTTVAKVAARWGFADHSRFTAAYRDAYGCPPSVTLRRR</sequence>
<dbReference type="PROSITE" id="PS01124">
    <property type="entry name" value="HTH_ARAC_FAMILY_2"/>
    <property type="match status" value="1"/>
</dbReference>
<dbReference type="Gene3D" id="1.10.10.60">
    <property type="entry name" value="Homeodomain-like"/>
    <property type="match status" value="1"/>
</dbReference>
<organism evidence="5 6">
    <name type="scientific">Cryptosporangium phraense</name>
    <dbReference type="NCBI Taxonomy" id="2593070"/>
    <lineage>
        <taxon>Bacteria</taxon>
        <taxon>Bacillati</taxon>
        <taxon>Actinomycetota</taxon>
        <taxon>Actinomycetes</taxon>
        <taxon>Cryptosporangiales</taxon>
        <taxon>Cryptosporangiaceae</taxon>
        <taxon>Cryptosporangium</taxon>
    </lineage>
</organism>
<dbReference type="GO" id="GO:0043565">
    <property type="term" value="F:sequence-specific DNA binding"/>
    <property type="evidence" value="ECO:0007669"/>
    <property type="project" value="InterPro"/>
</dbReference>
<dbReference type="PANTHER" id="PTHR46796:SF12">
    <property type="entry name" value="HTH-TYPE DNA-BINDING TRANSCRIPTIONAL ACTIVATOR EUTR"/>
    <property type="match status" value="1"/>
</dbReference>
<dbReference type="InterPro" id="IPR018060">
    <property type="entry name" value="HTH_AraC"/>
</dbReference>
<reference evidence="5 6" key="1">
    <citation type="submission" date="2019-07" db="EMBL/GenBank/DDBJ databases">
        <title>Cryptosporangium phraense sp. nov., isolated from plant litter.</title>
        <authorList>
            <person name="Suriyachadkun C."/>
        </authorList>
    </citation>
    <scope>NUCLEOTIDE SEQUENCE [LARGE SCALE GENOMIC DNA]</scope>
    <source>
        <strain evidence="5 6">A-T 5661</strain>
    </source>
</reference>
<keyword evidence="3" id="KW-0804">Transcription</keyword>
<dbReference type="EMBL" id="VIRS01000006">
    <property type="protein sequence ID" value="TQS45153.1"/>
    <property type="molecule type" value="Genomic_DNA"/>
</dbReference>
<evidence type="ECO:0000313" key="5">
    <source>
        <dbReference type="EMBL" id="TQS45153.1"/>
    </source>
</evidence>
<dbReference type="SUPFAM" id="SSF46689">
    <property type="entry name" value="Homeodomain-like"/>
    <property type="match status" value="2"/>
</dbReference>